<dbReference type="Pfam" id="PF00584">
    <property type="entry name" value="SecE"/>
    <property type="match status" value="1"/>
</dbReference>
<dbReference type="PANTHER" id="PTHR33910:SF1">
    <property type="entry name" value="PROTEIN TRANSLOCASE SUBUNIT SECE"/>
    <property type="match status" value="1"/>
</dbReference>
<comment type="caution">
    <text evidence="9">Lacks conserved residue(s) required for the propagation of feature annotation.</text>
</comment>
<comment type="subunit">
    <text evidence="9">Component of the Sec protein translocase complex. Heterotrimer consisting of SecY, SecE and SecG subunits. The heterotrimers can form oligomers, although 1 heterotrimer is thought to be able to translocate proteins. Interacts with the ribosome. Interacts with SecDF, and other proteins may be involved. Interacts with SecA.</text>
</comment>
<evidence type="ECO:0000256" key="2">
    <source>
        <dbReference type="ARBA" id="ARBA00022448"/>
    </source>
</evidence>
<dbReference type="GO" id="GO:0006605">
    <property type="term" value="P:protein targeting"/>
    <property type="evidence" value="ECO:0007669"/>
    <property type="project" value="UniProtKB-UniRule"/>
</dbReference>
<feature type="transmembrane region" description="Helical" evidence="9">
    <location>
        <begin position="73"/>
        <end position="93"/>
    </location>
</feature>
<dbReference type="KEGG" id="mcys:MCB1EB_0220"/>
<dbReference type="InterPro" id="IPR001901">
    <property type="entry name" value="Translocase_SecE/Sec61-g"/>
</dbReference>
<keyword evidence="11" id="KW-1185">Reference proteome</keyword>
<evidence type="ECO:0000256" key="1">
    <source>
        <dbReference type="ARBA" id="ARBA00004370"/>
    </source>
</evidence>
<comment type="function">
    <text evidence="9">Essential subunit of the Sec protein translocation channel SecYEG. Clamps together the 2 halves of SecY. May contact the channel plug during translocation.</text>
</comment>
<dbReference type="Gene3D" id="1.20.5.1030">
    <property type="entry name" value="Preprotein translocase secy subunit"/>
    <property type="match status" value="1"/>
</dbReference>
<proteinExistence type="inferred from homology"/>
<accession>A0A2Z6ESK4</accession>
<dbReference type="EMBL" id="AP018150">
    <property type="protein sequence ID" value="BBE08381.1"/>
    <property type="molecule type" value="Genomic_DNA"/>
</dbReference>
<dbReference type="PRINTS" id="PR01650">
    <property type="entry name" value="SECETRNLCASE"/>
</dbReference>
<dbReference type="AlphaFoldDB" id="A0A2Z6ESK4"/>
<dbReference type="HAMAP" id="MF_00422">
    <property type="entry name" value="SecE"/>
    <property type="match status" value="1"/>
</dbReference>
<organism evidence="10 11">
    <name type="scientific">Mycoavidus cysteinexigens</name>
    <dbReference type="NCBI Taxonomy" id="1553431"/>
    <lineage>
        <taxon>Bacteria</taxon>
        <taxon>Pseudomonadati</taxon>
        <taxon>Pseudomonadota</taxon>
        <taxon>Betaproteobacteria</taxon>
        <taxon>Burkholderiales</taxon>
        <taxon>Burkholderiaceae</taxon>
        <taxon>Mycoavidus</taxon>
    </lineage>
</organism>
<protein>
    <recommendedName>
        <fullName evidence="9">Protein translocase subunit SecE</fullName>
    </recommendedName>
</protein>
<evidence type="ECO:0000313" key="11">
    <source>
        <dbReference type="Proteomes" id="UP000282597"/>
    </source>
</evidence>
<dbReference type="NCBIfam" id="NF004371">
    <property type="entry name" value="PRK05740.1-1"/>
    <property type="match status" value="1"/>
</dbReference>
<dbReference type="GO" id="GO:0065002">
    <property type="term" value="P:intracellular protein transmembrane transport"/>
    <property type="evidence" value="ECO:0007669"/>
    <property type="project" value="UniProtKB-UniRule"/>
</dbReference>
<keyword evidence="4 9" id="KW-0812">Transmembrane</keyword>
<evidence type="ECO:0000256" key="9">
    <source>
        <dbReference type="HAMAP-Rule" id="MF_00422"/>
    </source>
</evidence>
<feature type="transmembrane region" description="Helical" evidence="9">
    <location>
        <begin position="25"/>
        <end position="52"/>
    </location>
</feature>
<comment type="subcellular location">
    <subcellularLocation>
        <location evidence="1">Membrane</location>
    </subcellularLocation>
</comment>
<dbReference type="InterPro" id="IPR005807">
    <property type="entry name" value="SecE_bac"/>
</dbReference>
<dbReference type="GO" id="GO:0005886">
    <property type="term" value="C:plasma membrane"/>
    <property type="evidence" value="ECO:0007669"/>
    <property type="project" value="UniProtKB-UniRule"/>
</dbReference>
<sequence length="110" mass="12247">MLALAVLLAVAGGAAFYFYGNQPWYIRGALLLSGLVMGSVVALFSSAGKNFIGFTKEAWREIRKVVWPTRKEAGQTTLIVFVFVLLMAVYLWIGDKIIEWAVFSLILGWK</sequence>
<dbReference type="GO" id="GO:0043952">
    <property type="term" value="P:protein transport by the Sec complex"/>
    <property type="evidence" value="ECO:0007669"/>
    <property type="project" value="UniProtKB-UniRule"/>
</dbReference>
<keyword evidence="7 9" id="KW-0811">Translocation</keyword>
<dbReference type="PANTHER" id="PTHR33910">
    <property type="entry name" value="PROTEIN TRANSLOCASE SUBUNIT SECE"/>
    <property type="match status" value="1"/>
</dbReference>
<evidence type="ECO:0000256" key="5">
    <source>
        <dbReference type="ARBA" id="ARBA00022927"/>
    </source>
</evidence>
<dbReference type="InterPro" id="IPR038379">
    <property type="entry name" value="SecE_sf"/>
</dbReference>
<keyword evidence="8 9" id="KW-0472">Membrane</keyword>
<keyword evidence="3 9" id="KW-1003">Cell membrane</keyword>
<evidence type="ECO:0000313" key="10">
    <source>
        <dbReference type="EMBL" id="BBE08381.1"/>
    </source>
</evidence>
<dbReference type="NCBIfam" id="TIGR00964">
    <property type="entry name" value="secE_bact"/>
    <property type="match status" value="1"/>
</dbReference>
<gene>
    <name evidence="9" type="primary">secE</name>
    <name evidence="10" type="ORF">MCB1EB_0220</name>
</gene>
<evidence type="ECO:0000256" key="3">
    <source>
        <dbReference type="ARBA" id="ARBA00022475"/>
    </source>
</evidence>
<reference evidence="10 11" key="1">
    <citation type="journal article" date="2018" name="Microbes Environ.">
        <title>Comparative Genomic Insights into Endofungal Lifestyles of Two Bacterial Endosymbionts, Mycoavidus cysteinexigens and Burkholderia rhizoxinica.</title>
        <authorList>
            <person name="Sharmin D."/>
            <person name="Guo Y."/>
            <person name="Nishizawa T."/>
            <person name="Ohshima S."/>
            <person name="Sato Y."/>
            <person name="Takashima Y."/>
            <person name="Narisawa K."/>
            <person name="Ohta H."/>
        </authorList>
    </citation>
    <scope>NUCLEOTIDE SEQUENCE [LARGE SCALE GENOMIC DNA]</scope>
    <source>
        <strain evidence="10 11">B1-EB</strain>
    </source>
</reference>
<evidence type="ECO:0000256" key="7">
    <source>
        <dbReference type="ARBA" id="ARBA00023010"/>
    </source>
</evidence>
<evidence type="ECO:0000256" key="6">
    <source>
        <dbReference type="ARBA" id="ARBA00022989"/>
    </source>
</evidence>
<keyword evidence="6 9" id="KW-1133">Transmembrane helix</keyword>
<keyword evidence="5 9" id="KW-0653">Protein transport</keyword>
<keyword evidence="2 9" id="KW-0813">Transport</keyword>
<dbReference type="Proteomes" id="UP000282597">
    <property type="component" value="Chromosome"/>
</dbReference>
<evidence type="ECO:0000256" key="8">
    <source>
        <dbReference type="ARBA" id="ARBA00023136"/>
    </source>
</evidence>
<dbReference type="GO" id="GO:0008320">
    <property type="term" value="F:protein transmembrane transporter activity"/>
    <property type="evidence" value="ECO:0007669"/>
    <property type="project" value="UniProtKB-UniRule"/>
</dbReference>
<name>A0A2Z6ESK4_9BURK</name>
<dbReference type="GO" id="GO:0009306">
    <property type="term" value="P:protein secretion"/>
    <property type="evidence" value="ECO:0007669"/>
    <property type="project" value="UniProtKB-UniRule"/>
</dbReference>
<evidence type="ECO:0000256" key="4">
    <source>
        <dbReference type="ARBA" id="ARBA00022692"/>
    </source>
</evidence>
<comment type="similarity">
    <text evidence="9">Belongs to the SecE/SEC61-gamma family.</text>
</comment>